<protein>
    <submittedName>
        <fullName evidence="1">Uncharacterized protein</fullName>
    </submittedName>
</protein>
<dbReference type="Proteomes" id="UP000828390">
    <property type="component" value="Unassembled WGS sequence"/>
</dbReference>
<dbReference type="AlphaFoldDB" id="A0A9D4LPV7"/>
<gene>
    <name evidence="1" type="ORF">DPMN_024514</name>
</gene>
<reference evidence="1" key="2">
    <citation type="submission" date="2020-11" db="EMBL/GenBank/DDBJ databases">
        <authorList>
            <person name="McCartney M.A."/>
            <person name="Auch B."/>
            <person name="Kono T."/>
            <person name="Mallez S."/>
            <person name="Becker A."/>
            <person name="Gohl D.M."/>
            <person name="Silverstein K.A.T."/>
            <person name="Koren S."/>
            <person name="Bechman K.B."/>
            <person name="Herman A."/>
            <person name="Abrahante J.E."/>
            <person name="Garbe J."/>
        </authorList>
    </citation>
    <scope>NUCLEOTIDE SEQUENCE</scope>
    <source>
        <strain evidence="1">Duluth1</strain>
        <tissue evidence="1">Whole animal</tissue>
    </source>
</reference>
<name>A0A9D4LPV7_DREPO</name>
<evidence type="ECO:0000313" key="1">
    <source>
        <dbReference type="EMBL" id="KAH3861582.1"/>
    </source>
</evidence>
<comment type="caution">
    <text evidence="1">The sequence shown here is derived from an EMBL/GenBank/DDBJ whole genome shotgun (WGS) entry which is preliminary data.</text>
</comment>
<organism evidence="1 2">
    <name type="scientific">Dreissena polymorpha</name>
    <name type="common">Zebra mussel</name>
    <name type="synonym">Mytilus polymorpha</name>
    <dbReference type="NCBI Taxonomy" id="45954"/>
    <lineage>
        <taxon>Eukaryota</taxon>
        <taxon>Metazoa</taxon>
        <taxon>Spiralia</taxon>
        <taxon>Lophotrochozoa</taxon>
        <taxon>Mollusca</taxon>
        <taxon>Bivalvia</taxon>
        <taxon>Autobranchia</taxon>
        <taxon>Heteroconchia</taxon>
        <taxon>Euheterodonta</taxon>
        <taxon>Imparidentia</taxon>
        <taxon>Neoheterodontei</taxon>
        <taxon>Myida</taxon>
        <taxon>Dreissenoidea</taxon>
        <taxon>Dreissenidae</taxon>
        <taxon>Dreissena</taxon>
    </lineage>
</organism>
<dbReference type="EMBL" id="JAIWYP010000002">
    <property type="protein sequence ID" value="KAH3861582.1"/>
    <property type="molecule type" value="Genomic_DNA"/>
</dbReference>
<proteinExistence type="predicted"/>
<evidence type="ECO:0000313" key="2">
    <source>
        <dbReference type="Proteomes" id="UP000828390"/>
    </source>
</evidence>
<keyword evidence="2" id="KW-1185">Reference proteome</keyword>
<sequence>MSVYLEGGRGVICGRGGGVNVGWGIMWGRGRRGYNTFKKNGGGRGGGRGYNRGMVRTPKIKFEHGIDIVNIHSLTKFYQYLKTNGASRVVTSYKLQMHNTQCTVTNAMH</sequence>
<accession>A0A9D4LPV7</accession>
<reference evidence="1" key="1">
    <citation type="journal article" date="2019" name="bioRxiv">
        <title>The Genome of the Zebra Mussel, Dreissena polymorpha: A Resource for Invasive Species Research.</title>
        <authorList>
            <person name="McCartney M.A."/>
            <person name="Auch B."/>
            <person name="Kono T."/>
            <person name="Mallez S."/>
            <person name="Zhang Y."/>
            <person name="Obille A."/>
            <person name="Becker A."/>
            <person name="Abrahante J.E."/>
            <person name="Garbe J."/>
            <person name="Badalamenti J.P."/>
            <person name="Herman A."/>
            <person name="Mangelson H."/>
            <person name="Liachko I."/>
            <person name="Sullivan S."/>
            <person name="Sone E.D."/>
            <person name="Koren S."/>
            <person name="Silverstein K.A.T."/>
            <person name="Beckman K.B."/>
            <person name="Gohl D.M."/>
        </authorList>
    </citation>
    <scope>NUCLEOTIDE SEQUENCE</scope>
    <source>
        <strain evidence="1">Duluth1</strain>
        <tissue evidence="1">Whole animal</tissue>
    </source>
</reference>